<evidence type="ECO:0000313" key="1">
    <source>
        <dbReference type="EMBL" id="SDQ68505.1"/>
    </source>
</evidence>
<reference evidence="1 2" key="1">
    <citation type="submission" date="2016-10" db="EMBL/GenBank/DDBJ databases">
        <authorList>
            <person name="Varghese N."/>
            <person name="Submissions S."/>
        </authorList>
    </citation>
    <scope>NUCLEOTIDE SEQUENCE [LARGE SCALE GENOMIC DNA]</scope>
    <source>
        <strain evidence="1 2">Nl1</strain>
    </source>
</reference>
<dbReference type="EMBL" id="FNKY01000001">
    <property type="protein sequence ID" value="SDQ68505.1"/>
    <property type="molecule type" value="Genomic_DNA"/>
</dbReference>
<gene>
    <name evidence="1" type="ORF">SAMN05216402_1848</name>
</gene>
<name>A0ABY0TDX3_9PROT</name>
<proteinExistence type="predicted"/>
<protein>
    <submittedName>
        <fullName evidence="1">Uncharacterized protein</fullName>
    </submittedName>
</protein>
<accession>A0ABY0TDX3</accession>
<dbReference type="Proteomes" id="UP000183471">
    <property type="component" value="Unassembled WGS sequence"/>
</dbReference>
<keyword evidence="2" id="KW-1185">Reference proteome</keyword>
<sequence>MMMKQVAKRFCRLREVHSRVYGRRTGGKNGGKLTAGTRVGSKSRLMDYPGLIILDSQKSCSVLNMRQKYIYGYTL</sequence>
<organism evidence="1 2">
    <name type="scientific">Nitrosospira multiformis</name>
    <dbReference type="NCBI Taxonomy" id="1231"/>
    <lineage>
        <taxon>Bacteria</taxon>
        <taxon>Pseudomonadati</taxon>
        <taxon>Pseudomonadota</taxon>
        <taxon>Betaproteobacteria</taxon>
        <taxon>Nitrosomonadales</taxon>
        <taxon>Nitrosomonadaceae</taxon>
        <taxon>Nitrosospira</taxon>
    </lineage>
</organism>
<comment type="caution">
    <text evidence="1">The sequence shown here is derived from an EMBL/GenBank/DDBJ whole genome shotgun (WGS) entry which is preliminary data.</text>
</comment>
<evidence type="ECO:0000313" key="2">
    <source>
        <dbReference type="Proteomes" id="UP000183471"/>
    </source>
</evidence>